<proteinExistence type="predicted"/>
<dbReference type="PROSITE" id="PS50090">
    <property type="entry name" value="MYB_LIKE"/>
    <property type="match status" value="1"/>
</dbReference>
<dbReference type="InterPro" id="IPR009057">
    <property type="entry name" value="Homeodomain-like_sf"/>
</dbReference>
<dbReference type="GO" id="GO:0000981">
    <property type="term" value="F:DNA-binding transcription factor activity, RNA polymerase II-specific"/>
    <property type="evidence" value="ECO:0007669"/>
    <property type="project" value="TreeGrafter"/>
</dbReference>
<keyword evidence="4" id="KW-1185">Reference proteome</keyword>
<evidence type="ECO:0000313" key="3">
    <source>
        <dbReference type="EMBL" id="CAL6101394.1"/>
    </source>
</evidence>
<evidence type="ECO:0000313" key="4">
    <source>
        <dbReference type="Proteomes" id="UP001642409"/>
    </source>
</evidence>
<dbReference type="Gene3D" id="1.10.10.60">
    <property type="entry name" value="Homeodomain-like"/>
    <property type="match status" value="2"/>
</dbReference>
<dbReference type="Pfam" id="PF13921">
    <property type="entry name" value="Myb_DNA-bind_6"/>
    <property type="match status" value="1"/>
</dbReference>
<dbReference type="EMBL" id="CAXDID020000543">
    <property type="protein sequence ID" value="CAL6101394.1"/>
    <property type="molecule type" value="Genomic_DNA"/>
</dbReference>
<dbReference type="SUPFAM" id="SSF46689">
    <property type="entry name" value="Homeodomain-like"/>
    <property type="match status" value="1"/>
</dbReference>
<dbReference type="EMBL" id="CATOUU010000461">
    <property type="protein sequence ID" value="CAI9930338.1"/>
    <property type="molecule type" value="Genomic_DNA"/>
</dbReference>
<reference evidence="3 4" key="2">
    <citation type="submission" date="2024-07" db="EMBL/GenBank/DDBJ databases">
        <authorList>
            <person name="Akdeniz Z."/>
        </authorList>
    </citation>
    <scope>NUCLEOTIDE SEQUENCE [LARGE SCALE GENOMIC DNA]</scope>
</reference>
<dbReference type="GO" id="GO:0000978">
    <property type="term" value="F:RNA polymerase II cis-regulatory region sequence-specific DNA binding"/>
    <property type="evidence" value="ECO:0007669"/>
    <property type="project" value="TreeGrafter"/>
</dbReference>
<dbReference type="PANTHER" id="PTHR45614">
    <property type="entry name" value="MYB PROTEIN-RELATED"/>
    <property type="match status" value="1"/>
</dbReference>
<dbReference type="SMART" id="SM00717">
    <property type="entry name" value="SANT"/>
    <property type="match status" value="2"/>
</dbReference>
<organism evidence="2">
    <name type="scientific">Hexamita inflata</name>
    <dbReference type="NCBI Taxonomy" id="28002"/>
    <lineage>
        <taxon>Eukaryota</taxon>
        <taxon>Metamonada</taxon>
        <taxon>Diplomonadida</taxon>
        <taxon>Hexamitidae</taxon>
        <taxon>Hexamitinae</taxon>
        <taxon>Hexamita</taxon>
    </lineage>
</organism>
<keyword evidence="2" id="KW-0238">DNA-binding</keyword>
<name>A0AA86P2H1_9EUKA</name>
<dbReference type="Pfam" id="PF00249">
    <property type="entry name" value="Myb_DNA-binding"/>
    <property type="match status" value="1"/>
</dbReference>
<dbReference type="Proteomes" id="UP001642409">
    <property type="component" value="Unassembled WGS sequence"/>
</dbReference>
<reference evidence="2" key="1">
    <citation type="submission" date="2023-06" db="EMBL/GenBank/DDBJ databases">
        <authorList>
            <person name="Kurt Z."/>
        </authorList>
    </citation>
    <scope>NUCLEOTIDE SEQUENCE</scope>
</reference>
<dbReference type="GO" id="GO:0005634">
    <property type="term" value="C:nucleus"/>
    <property type="evidence" value="ECO:0007669"/>
    <property type="project" value="TreeGrafter"/>
</dbReference>
<comment type="caution">
    <text evidence="2">The sequence shown here is derived from an EMBL/GenBank/DDBJ whole genome shotgun (WGS) entry which is preliminary data.</text>
</comment>
<accession>A0AA86P2H1</accession>
<evidence type="ECO:0000259" key="1">
    <source>
        <dbReference type="PROSITE" id="PS50090"/>
    </source>
</evidence>
<feature type="domain" description="Myb-like" evidence="1">
    <location>
        <begin position="1"/>
        <end position="53"/>
    </location>
</feature>
<gene>
    <name evidence="2" type="ORF">HINF_LOCUS17983</name>
    <name evidence="3" type="ORF">HINF_LOCUS71170</name>
</gene>
<protein>
    <submittedName>
        <fullName evidence="2">Myb-like DNA-binding domain-containing protein</fullName>
    </submittedName>
    <submittedName>
        <fullName evidence="3">Myb-like_DNA-binding domain-containing protein</fullName>
    </submittedName>
</protein>
<dbReference type="CDD" id="cd00167">
    <property type="entry name" value="SANT"/>
    <property type="match status" value="2"/>
</dbReference>
<dbReference type="PANTHER" id="PTHR45614:SF253">
    <property type="entry name" value="CHROMOSOME UNDETERMINED SCAFFOLD_38, WHOLE GENOME SHOTGUN SEQUENCE"/>
    <property type="match status" value="1"/>
</dbReference>
<dbReference type="InterPro" id="IPR050560">
    <property type="entry name" value="MYB_TF"/>
</dbReference>
<sequence>MSQSIWTKEEQKWLVQIVESCEQMKQQVDWNEVSKQLNGKSKSQCQVRYLKLKNSNVSDSERYHEWTQAEKDILMDCVNIYGKDWERISRKIFTWMTPLKLKNKHYAITKVLPDREAKKLLAANMSKESSQKSSSEVDEEDVYQKLRELLGC</sequence>
<dbReference type="AlphaFoldDB" id="A0AA86P2H1"/>
<evidence type="ECO:0000313" key="2">
    <source>
        <dbReference type="EMBL" id="CAI9930338.1"/>
    </source>
</evidence>
<dbReference type="InterPro" id="IPR001005">
    <property type="entry name" value="SANT/Myb"/>
</dbReference>